<dbReference type="InterPro" id="IPR036388">
    <property type="entry name" value="WH-like_DNA-bd_sf"/>
</dbReference>
<accession>A0A2T6AB99</accession>
<sequence>MAFTKLPITDRSAPAGARGETEPTLDIWGVFRALRDTRAAYGLKSGHIQTLQALISFLRPGQGETVFASNFEICRRIGGIDERTLRRHINRLVELGFINRHDSPNRKRYRVRSSSGDCLSFGLSLAPLMSRSEELQTAAEALEDTRRNQLFLRKQLLAILAEIHALAPNMTLITDAHKALRRKLVESEYLALIAEATTTLNEMSTAVDAPVPVNLSANDGQIVRHQSKSHKEEKDLDDRELDGKPSLSLLTATCTEATTFASDPLQSWGDVARHAEKLAPMMGIQPMTFDAASRKVGKEVAATALFISLQLGAHIRNFAAYFHSITLGRRSSSFNPAQLLQRLSQTQMRLA</sequence>
<feature type="domain" description="Plasmid replication protein C N-terminal" evidence="2">
    <location>
        <begin position="17"/>
        <end position="167"/>
    </location>
</feature>
<dbReference type="InterPro" id="IPR047611">
    <property type="entry name" value="RepABC_RepC"/>
</dbReference>
<evidence type="ECO:0000313" key="4">
    <source>
        <dbReference type="EMBL" id="PTX41084.1"/>
    </source>
</evidence>
<evidence type="ECO:0000256" key="1">
    <source>
        <dbReference type="SAM" id="MobiDB-lite"/>
    </source>
</evidence>
<dbReference type="InterPro" id="IPR005090">
    <property type="entry name" value="RepC_N"/>
</dbReference>
<feature type="region of interest" description="Disordered" evidence="1">
    <location>
        <begin position="1"/>
        <end position="20"/>
    </location>
</feature>
<gene>
    <name evidence="4" type="ORF">C8N34_1336</name>
</gene>
<dbReference type="OrthoDB" id="7488837at2"/>
<dbReference type="Proteomes" id="UP000244224">
    <property type="component" value="Unassembled WGS sequence"/>
</dbReference>
<organism evidence="4 5">
    <name type="scientific">Gemmobacter caeni</name>
    <dbReference type="NCBI Taxonomy" id="589035"/>
    <lineage>
        <taxon>Bacteria</taxon>
        <taxon>Pseudomonadati</taxon>
        <taxon>Pseudomonadota</taxon>
        <taxon>Alphaproteobacteria</taxon>
        <taxon>Rhodobacterales</taxon>
        <taxon>Paracoccaceae</taxon>
        <taxon>Gemmobacter</taxon>
    </lineage>
</organism>
<keyword evidence="5" id="KW-1185">Reference proteome</keyword>
<proteinExistence type="predicted"/>
<feature type="domain" description="Plasmid replication protein C C-terminal" evidence="3">
    <location>
        <begin position="247"/>
        <end position="341"/>
    </location>
</feature>
<dbReference type="NCBIfam" id="NF040974">
    <property type="entry name" value="RepABC_RepC"/>
    <property type="match status" value="1"/>
</dbReference>
<evidence type="ECO:0000259" key="3">
    <source>
        <dbReference type="Pfam" id="PF11800"/>
    </source>
</evidence>
<feature type="compositionally biased region" description="Basic and acidic residues" evidence="1">
    <location>
        <begin position="229"/>
        <end position="243"/>
    </location>
</feature>
<reference evidence="4 5" key="1">
    <citation type="submission" date="2018-04" db="EMBL/GenBank/DDBJ databases">
        <title>Genomic Encyclopedia of Archaeal and Bacterial Type Strains, Phase II (KMG-II): from individual species to whole genera.</title>
        <authorList>
            <person name="Goeker M."/>
        </authorList>
    </citation>
    <scope>NUCLEOTIDE SEQUENCE [LARGE SCALE GENOMIC DNA]</scope>
    <source>
        <strain evidence="4 5">DSM 21823</strain>
    </source>
</reference>
<dbReference type="InterPro" id="IPR036390">
    <property type="entry name" value="WH_DNA-bd_sf"/>
</dbReference>
<evidence type="ECO:0000259" key="2">
    <source>
        <dbReference type="Pfam" id="PF03428"/>
    </source>
</evidence>
<dbReference type="RefSeq" id="WP_108130858.1">
    <property type="nucleotide sequence ID" value="NZ_QBKP01000033.1"/>
</dbReference>
<dbReference type="SUPFAM" id="SSF46785">
    <property type="entry name" value="Winged helix' DNA-binding domain"/>
    <property type="match status" value="1"/>
</dbReference>
<dbReference type="Gene3D" id="1.10.10.10">
    <property type="entry name" value="Winged helix-like DNA-binding domain superfamily/Winged helix DNA-binding domain"/>
    <property type="match status" value="1"/>
</dbReference>
<name>A0A2T6AB99_9RHOB</name>
<dbReference type="AlphaFoldDB" id="A0A2T6AB99"/>
<feature type="region of interest" description="Disordered" evidence="1">
    <location>
        <begin position="224"/>
        <end position="243"/>
    </location>
</feature>
<protein>
    <submittedName>
        <fullName evidence="4">Replication initiation protein RepC</fullName>
    </submittedName>
</protein>
<evidence type="ECO:0000313" key="5">
    <source>
        <dbReference type="Proteomes" id="UP000244224"/>
    </source>
</evidence>
<dbReference type="Pfam" id="PF03428">
    <property type="entry name" value="RP-C"/>
    <property type="match status" value="1"/>
</dbReference>
<dbReference type="Pfam" id="PF11800">
    <property type="entry name" value="RP-C_C"/>
    <property type="match status" value="1"/>
</dbReference>
<comment type="caution">
    <text evidence="4">The sequence shown here is derived from an EMBL/GenBank/DDBJ whole genome shotgun (WGS) entry which is preliminary data.</text>
</comment>
<dbReference type="EMBL" id="QBKP01000033">
    <property type="protein sequence ID" value="PTX41084.1"/>
    <property type="molecule type" value="Genomic_DNA"/>
</dbReference>
<dbReference type="InterPro" id="IPR021760">
    <property type="entry name" value="RepC_C"/>
</dbReference>